<keyword evidence="3" id="KW-0732">Signal</keyword>
<evidence type="ECO:0000313" key="9">
    <source>
        <dbReference type="Proteomes" id="UP000663874"/>
    </source>
</evidence>
<keyword evidence="1" id="KW-0646">Protease inhibitor</keyword>
<keyword evidence="2" id="KW-0722">Serine protease inhibitor</keyword>
<dbReference type="Pfam" id="PF02822">
    <property type="entry name" value="Antistasin"/>
    <property type="match status" value="1"/>
</dbReference>
<reference evidence="7" key="1">
    <citation type="submission" date="2021-02" db="EMBL/GenBank/DDBJ databases">
        <authorList>
            <person name="Nowell W R."/>
        </authorList>
    </citation>
    <scope>NUCLEOTIDE SEQUENCE</scope>
</reference>
<proteinExistence type="predicted"/>
<dbReference type="EMBL" id="CAJNOU010000422">
    <property type="protein sequence ID" value="CAF0992846.1"/>
    <property type="molecule type" value="Genomic_DNA"/>
</dbReference>
<evidence type="ECO:0000256" key="2">
    <source>
        <dbReference type="ARBA" id="ARBA00022900"/>
    </source>
</evidence>
<dbReference type="Proteomes" id="UP000663889">
    <property type="component" value="Unassembled WGS sequence"/>
</dbReference>
<evidence type="ECO:0000313" key="7">
    <source>
        <dbReference type="EMBL" id="CAF3720204.1"/>
    </source>
</evidence>
<protein>
    <recommendedName>
        <fullName evidence="4">Antistasin-like domain-containing protein</fullName>
    </recommendedName>
</protein>
<dbReference type="AlphaFoldDB" id="A0A818W3W6"/>
<gene>
    <name evidence="7" type="ORF">FNK824_LOCUS10419</name>
    <name evidence="8" type="ORF">OTI717_LOCUS16986</name>
    <name evidence="5" type="ORF">RFH988_LOCUS9369</name>
    <name evidence="6" type="ORF">SEV965_LOCUS10365</name>
</gene>
<dbReference type="Proteomes" id="UP000663823">
    <property type="component" value="Unassembled WGS sequence"/>
</dbReference>
<dbReference type="InterPro" id="IPR004094">
    <property type="entry name" value="Antistasin-like"/>
</dbReference>
<dbReference type="InterPro" id="IPR011061">
    <property type="entry name" value="Hirudin/antistatin"/>
</dbReference>
<dbReference type="OrthoDB" id="5976811at2759"/>
<dbReference type="EMBL" id="CAJOAX010002188">
    <property type="protein sequence ID" value="CAF3777186.1"/>
    <property type="molecule type" value="Genomic_DNA"/>
</dbReference>
<evidence type="ECO:0000256" key="1">
    <source>
        <dbReference type="ARBA" id="ARBA00022690"/>
    </source>
</evidence>
<accession>A0A818W3W6</accession>
<comment type="caution">
    <text evidence="7">The sequence shown here is derived from an EMBL/GenBank/DDBJ whole genome shotgun (WGS) entry which is preliminary data.</text>
</comment>
<dbReference type="Gene3D" id="2.10.22.10">
    <property type="entry name" value="Antistasin, domain 1"/>
    <property type="match status" value="1"/>
</dbReference>
<dbReference type="Proteomes" id="UP000663882">
    <property type="component" value="Unassembled WGS sequence"/>
</dbReference>
<evidence type="ECO:0000313" key="6">
    <source>
        <dbReference type="EMBL" id="CAF0992846.1"/>
    </source>
</evidence>
<evidence type="ECO:0000313" key="5">
    <source>
        <dbReference type="EMBL" id="CAF0908726.1"/>
    </source>
</evidence>
<feature type="signal peptide" evidence="3">
    <location>
        <begin position="1"/>
        <end position="22"/>
    </location>
</feature>
<organism evidence="7 9">
    <name type="scientific">Rotaria sordida</name>
    <dbReference type="NCBI Taxonomy" id="392033"/>
    <lineage>
        <taxon>Eukaryota</taxon>
        <taxon>Metazoa</taxon>
        <taxon>Spiralia</taxon>
        <taxon>Gnathifera</taxon>
        <taxon>Rotifera</taxon>
        <taxon>Eurotatoria</taxon>
        <taxon>Bdelloidea</taxon>
        <taxon>Philodinida</taxon>
        <taxon>Philodinidae</taxon>
        <taxon>Rotaria</taxon>
    </lineage>
</organism>
<dbReference type="GO" id="GO:0004867">
    <property type="term" value="F:serine-type endopeptidase inhibitor activity"/>
    <property type="evidence" value="ECO:0007669"/>
    <property type="project" value="UniProtKB-KW"/>
</dbReference>
<dbReference type="PROSITE" id="PS51252">
    <property type="entry name" value="ANTISTASIN"/>
    <property type="match status" value="1"/>
</dbReference>
<dbReference type="Proteomes" id="UP000663874">
    <property type="component" value="Unassembled WGS sequence"/>
</dbReference>
<name>A0A818W3W6_9BILA</name>
<feature type="chain" id="PRO_5035692243" description="Antistasin-like domain-containing protein" evidence="3">
    <location>
        <begin position="23"/>
        <end position="96"/>
    </location>
</feature>
<evidence type="ECO:0000256" key="3">
    <source>
        <dbReference type="SAM" id="SignalP"/>
    </source>
</evidence>
<dbReference type="EMBL" id="CAJNOO010000332">
    <property type="protein sequence ID" value="CAF0908726.1"/>
    <property type="molecule type" value="Genomic_DNA"/>
</dbReference>
<sequence length="96" mass="10276">MAMYSVGILCIVLLTLAATTNAVRCPPLMCALNCDYGFQLDSRGCPMCRCSTLSQDCVEPISGYNCGSIDHRDCPGTHYCQLDSTGLRGQCCLAIA</sequence>
<evidence type="ECO:0000259" key="4">
    <source>
        <dbReference type="PROSITE" id="PS51252"/>
    </source>
</evidence>
<evidence type="ECO:0000313" key="8">
    <source>
        <dbReference type="EMBL" id="CAF3777186.1"/>
    </source>
</evidence>
<feature type="domain" description="Antistasin-like" evidence="4">
    <location>
        <begin position="25"/>
        <end position="50"/>
    </location>
</feature>
<dbReference type="EMBL" id="CAJOBE010001162">
    <property type="protein sequence ID" value="CAF3720204.1"/>
    <property type="molecule type" value="Genomic_DNA"/>
</dbReference>
<dbReference type="SUPFAM" id="SSF57262">
    <property type="entry name" value="Leech antihemostatic proteins"/>
    <property type="match status" value="1"/>
</dbReference>